<name>A0A1L9RPN7_ASPWE</name>
<protein>
    <recommendedName>
        <fullName evidence="5">ASST-domain-containing protein</fullName>
    </recommendedName>
</protein>
<dbReference type="Pfam" id="PF14269">
    <property type="entry name" value="Arylsulfotran_2"/>
    <property type="match status" value="1"/>
</dbReference>
<dbReference type="PANTHER" id="PTHR35340">
    <property type="entry name" value="PQQ ENZYME REPEAT PROTEIN-RELATED"/>
    <property type="match status" value="1"/>
</dbReference>
<dbReference type="Proteomes" id="UP000184383">
    <property type="component" value="Unassembled WGS sequence"/>
</dbReference>
<gene>
    <name evidence="3" type="ORF">ASPWEDRAFT_107331</name>
</gene>
<keyword evidence="1" id="KW-0472">Membrane</keyword>
<dbReference type="InterPro" id="IPR053143">
    <property type="entry name" value="Arylsulfate_ST"/>
</dbReference>
<dbReference type="OrthoDB" id="5427350at2759"/>
<feature type="signal peptide" evidence="2">
    <location>
        <begin position="1"/>
        <end position="17"/>
    </location>
</feature>
<reference evidence="4" key="1">
    <citation type="journal article" date="2017" name="Genome Biol.">
        <title>Comparative genomics reveals high biological diversity and specific adaptations in the industrially and medically important fungal genus Aspergillus.</title>
        <authorList>
            <person name="de Vries R.P."/>
            <person name="Riley R."/>
            <person name="Wiebenga A."/>
            <person name="Aguilar-Osorio G."/>
            <person name="Amillis S."/>
            <person name="Uchima C.A."/>
            <person name="Anderluh G."/>
            <person name="Asadollahi M."/>
            <person name="Askin M."/>
            <person name="Barry K."/>
            <person name="Battaglia E."/>
            <person name="Bayram O."/>
            <person name="Benocci T."/>
            <person name="Braus-Stromeyer S.A."/>
            <person name="Caldana C."/>
            <person name="Canovas D."/>
            <person name="Cerqueira G.C."/>
            <person name="Chen F."/>
            <person name="Chen W."/>
            <person name="Choi C."/>
            <person name="Clum A."/>
            <person name="Dos Santos R.A."/>
            <person name="Damasio A.R."/>
            <person name="Diallinas G."/>
            <person name="Emri T."/>
            <person name="Fekete E."/>
            <person name="Flipphi M."/>
            <person name="Freyberg S."/>
            <person name="Gallo A."/>
            <person name="Gournas C."/>
            <person name="Habgood R."/>
            <person name="Hainaut M."/>
            <person name="Harispe M.L."/>
            <person name="Henrissat B."/>
            <person name="Hilden K.S."/>
            <person name="Hope R."/>
            <person name="Hossain A."/>
            <person name="Karabika E."/>
            <person name="Karaffa L."/>
            <person name="Karanyi Z."/>
            <person name="Krasevec N."/>
            <person name="Kuo A."/>
            <person name="Kusch H."/>
            <person name="LaButti K."/>
            <person name="Lagendijk E.L."/>
            <person name="Lapidus A."/>
            <person name="Levasseur A."/>
            <person name="Lindquist E."/>
            <person name="Lipzen A."/>
            <person name="Logrieco A.F."/>
            <person name="MacCabe A."/>
            <person name="Maekelae M.R."/>
            <person name="Malavazi I."/>
            <person name="Melin P."/>
            <person name="Meyer V."/>
            <person name="Mielnichuk N."/>
            <person name="Miskei M."/>
            <person name="Molnar A.P."/>
            <person name="Mule G."/>
            <person name="Ngan C.Y."/>
            <person name="Orejas M."/>
            <person name="Orosz E."/>
            <person name="Ouedraogo J.P."/>
            <person name="Overkamp K.M."/>
            <person name="Park H.-S."/>
            <person name="Perrone G."/>
            <person name="Piumi F."/>
            <person name="Punt P.J."/>
            <person name="Ram A.F."/>
            <person name="Ramon A."/>
            <person name="Rauscher S."/>
            <person name="Record E."/>
            <person name="Riano-Pachon D.M."/>
            <person name="Robert V."/>
            <person name="Roehrig J."/>
            <person name="Ruller R."/>
            <person name="Salamov A."/>
            <person name="Salih N.S."/>
            <person name="Samson R.A."/>
            <person name="Sandor E."/>
            <person name="Sanguinetti M."/>
            <person name="Schuetze T."/>
            <person name="Sepcic K."/>
            <person name="Shelest E."/>
            <person name="Sherlock G."/>
            <person name="Sophianopoulou V."/>
            <person name="Squina F.M."/>
            <person name="Sun H."/>
            <person name="Susca A."/>
            <person name="Todd R.B."/>
            <person name="Tsang A."/>
            <person name="Unkles S.E."/>
            <person name="van de Wiele N."/>
            <person name="van Rossen-Uffink D."/>
            <person name="Oliveira J.V."/>
            <person name="Vesth T.C."/>
            <person name="Visser J."/>
            <person name="Yu J.-H."/>
            <person name="Zhou M."/>
            <person name="Andersen M.R."/>
            <person name="Archer D.B."/>
            <person name="Baker S.E."/>
            <person name="Benoit I."/>
            <person name="Brakhage A.A."/>
            <person name="Braus G.H."/>
            <person name="Fischer R."/>
            <person name="Frisvad J.C."/>
            <person name="Goldman G.H."/>
            <person name="Houbraken J."/>
            <person name="Oakley B."/>
            <person name="Pocsi I."/>
            <person name="Scazzocchio C."/>
            <person name="Seiboth B."/>
            <person name="vanKuyk P.A."/>
            <person name="Wortman J."/>
            <person name="Dyer P.S."/>
            <person name="Grigoriev I.V."/>
        </authorList>
    </citation>
    <scope>NUCLEOTIDE SEQUENCE [LARGE SCALE GENOMIC DNA]</scope>
    <source>
        <strain evidence="4">DTO 134E9</strain>
    </source>
</reference>
<dbReference type="RefSeq" id="XP_040690499.1">
    <property type="nucleotide sequence ID" value="XM_040827877.1"/>
</dbReference>
<dbReference type="InterPro" id="IPR039535">
    <property type="entry name" value="ASST-like"/>
</dbReference>
<dbReference type="SUPFAM" id="SSF50998">
    <property type="entry name" value="Quinoprotein alcohol dehydrogenase-like"/>
    <property type="match status" value="1"/>
</dbReference>
<organism evidence="3 4">
    <name type="scientific">Aspergillus wentii DTO 134E9</name>
    <dbReference type="NCBI Taxonomy" id="1073089"/>
    <lineage>
        <taxon>Eukaryota</taxon>
        <taxon>Fungi</taxon>
        <taxon>Dikarya</taxon>
        <taxon>Ascomycota</taxon>
        <taxon>Pezizomycotina</taxon>
        <taxon>Eurotiomycetes</taxon>
        <taxon>Eurotiomycetidae</taxon>
        <taxon>Eurotiales</taxon>
        <taxon>Aspergillaceae</taxon>
        <taxon>Aspergillus</taxon>
        <taxon>Aspergillus subgen. Cremei</taxon>
    </lineage>
</organism>
<feature type="chain" id="PRO_5012679638" description="ASST-domain-containing protein" evidence="2">
    <location>
        <begin position="18"/>
        <end position="613"/>
    </location>
</feature>
<dbReference type="VEuPathDB" id="FungiDB:ASPWEDRAFT_107331"/>
<dbReference type="STRING" id="1073089.A0A1L9RPN7"/>
<dbReference type="InterPro" id="IPR011047">
    <property type="entry name" value="Quinoprotein_ADH-like_sf"/>
</dbReference>
<evidence type="ECO:0000256" key="2">
    <source>
        <dbReference type="SAM" id="SignalP"/>
    </source>
</evidence>
<keyword evidence="4" id="KW-1185">Reference proteome</keyword>
<accession>A0A1L9RPN7</accession>
<evidence type="ECO:0000313" key="4">
    <source>
        <dbReference type="Proteomes" id="UP000184383"/>
    </source>
</evidence>
<keyword evidence="2" id="KW-0732">Signal</keyword>
<evidence type="ECO:0000256" key="1">
    <source>
        <dbReference type="SAM" id="Phobius"/>
    </source>
</evidence>
<dbReference type="PANTHER" id="PTHR35340:SF8">
    <property type="entry name" value="ASST-DOMAIN-CONTAINING PROTEIN"/>
    <property type="match status" value="1"/>
</dbReference>
<keyword evidence="1" id="KW-1133">Transmembrane helix</keyword>
<proteinExistence type="predicted"/>
<evidence type="ECO:0000313" key="3">
    <source>
        <dbReference type="EMBL" id="OJJ36823.1"/>
    </source>
</evidence>
<sequence length="613" mass="69242">MLFFWVAFLLCFRSIVADSDDDFTSYVSLPGVRALKFDLAWYDREAASPGYWFVAPYAQIDPEPTTKQYKPCQVGPYIFDDDGILVWAGSCLYNNQNAFDFRAVTTMDDGKSHVSFIRAHMYDDASDKGSGHILNEHLEPEYTVPVTNDLGNFNMHEFHVLAGGKTAVANLYRPQYVDLGDLGRPDEFGWLTTGGFVELDITTGEVLYEWNSLGHIPIHESFRVNPWDGPSDHPGWDYIHVNAVDKNDAGDYILSCRFTNTVYLISGEDGHIIWRLGGKYTDFVQDFTFSRQHDVQFYESNENRTIISMLNNGSDELENEENVSSALLIEIDANSSPKIARVIKRINRPDNSLTRLRGSAQFLPNGNTFCGWSEWGYQSEHGPDGKLLMQARFVSERFSSYRSYKFPFTGRPNAPPDVVASVYGTDETDLSTIFYVSWNGATDIKTWNFYARSDQYGIPVLVGNTTKTEFETMYIAKGYLDFVSVEAVDQDGNVLGKSEPLRVTTPQNWKLAGFQGEERPSPNDPSVLYAHKIADEHEDVPEPVDKAQEMANAVFKAYEVIRAVGGLLVFILIICSVGGLLAGIYWYLYRRRMQAYTEVPSEEGHALEESRSN</sequence>
<dbReference type="EMBL" id="KV878211">
    <property type="protein sequence ID" value="OJJ36823.1"/>
    <property type="molecule type" value="Genomic_DNA"/>
</dbReference>
<feature type="transmembrane region" description="Helical" evidence="1">
    <location>
        <begin position="564"/>
        <end position="588"/>
    </location>
</feature>
<keyword evidence="1" id="KW-0812">Transmembrane</keyword>
<evidence type="ECO:0008006" key="5">
    <source>
        <dbReference type="Google" id="ProtNLM"/>
    </source>
</evidence>
<dbReference type="AlphaFoldDB" id="A0A1L9RPN7"/>
<dbReference type="GeneID" id="63743725"/>